<evidence type="ECO:0000259" key="4">
    <source>
        <dbReference type="PROSITE" id="PS50893"/>
    </source>
</evidence>
<name>A0A136Q484_9FIRM</name>
<protein>
    <submittedName>
        <fullName evidence="5">Bacitracin ABC transporter, ATP-binding protein BcrA family protein</fullName>
    </submittedName>
</protein>
<dbReference type="KEGG" id="cmiu:B1H56_11285"/>
<organism evidence="5 6">
    <name type="scientific">Christensenella minuta</name>
    <dbReference type="NCBI Taxonomy" id="626937"/>
    <lineage>
        <taxon>Bacteria</taxon>
        <taxon>Bacillati</taxon>
        <taxon>Bacillota</taxon>
        <taxon>Clostridia</taxon>
        <taxon>Christensenellales</taxon>
        <taxon>Christensenellaceae</taxon>
        <taxon>Christensenella</taxon>
    </lineage>
</organism>
<dbReference type="EMBL" id="LSZW01000061">
    <property type="protein sequence ID" value="KXK65493.1"/>
    <property type="molecule type" value="Genomic_DNA"/>
</dbReference>
<dbReference type="GO" id="GO:0005524">
    <property type="term" value="F:ATP binding"/>
    <property type="evidence" value="ECO:0007669"/>
    <property type="project" value="UniProtKB-KW"/>
</dbReference>
<dbReference type="PANTHER" id="PTHR42939">
    <property type="entry name" value="ABC TRANSPORTER ATP-BINDING PROTEIN ALBC-RELATED"/>
    <property type="match status" value="1"/>
</dbReference>
<dbReference type="InterPro" id="IPR003593">
    <property type="entry name" value="AAA+_ATPase"/>
</dbReference>
<dbReference type="Pfam" id="PF00005">
    <property type="entry name" value="ABC_tran"/>
    <property type="match status" value="1"/>
</dbReference>
<evidence type="ECO:0000256" key="3">
    <source>
        <dbReference type="ARBA" id="ARBA00022840"/>
    </source>
</evidence>
<gene>
    <name evidence="5" type="ORF">HMPREF3293_01707</name>
</gene>
<dbReference type="Proteomes" id="UP000070366">
    <property type="component" value="Unassembled WGS sequence"/>
</dbReference>
<keyword evidence="2" id="KW-0547">Nucleotide-binding</keyword>
<dbReference type="RefSeq" id="WP_066519813.1">
    <property type="nucleotide sequence ID" value="NZ_CABMOF010000002.1"/>
</dbReference>
<dbReference type="SUPFAM" id="SSF52540">
    <property type="entry name" value="P-loop containing nucleoside triphosphate hydrolases"/>
    <property type="match status" value="1"/>
</dbReference>
<dbReference type="GO" id="GO:0016887">
    <property type="term" value="F:ATP hydrolysis activity"/>
    <property type="evidence" value="ECO:0007669"/>
    <property type="project" value="InterPro"/>
</dbReference>
<dbReference type="Gene3D" id="3.40.50.300">
    <property type="entry name" value="P-loop containing nucleotide triphosphate hydrolases"/>
    <property type="match status" value="1"/>
</dbReference>
<dbReference type="AlphaFoldDB" id="A0A136Q484"/>
<evidence type="ECO:0000256" key="2">
    <source>
        <dbReference type="ARBA" id="ARBA00022741"/>
    </source>
</evidence>
<proteinExistence type="predicted"/>
<dbReference type="InterPro" id="IPR027417">
    <property type="entry name" value="P-loop_NTPase"/>
</dbReference>
<dbReference type="PROSITE" id="PS50893">
    <property type="entry name" value="ABC_TRANSPORTER_2"/>
    <property type="match status" value="1"/>
</dbReference>
<reference evidence="5 6" key="1">
    <citation type="submission" date="2016-02" db="EMBL/GenBank/DDBJ databases">
        <authorList>
            <person name="Wen L."/>
            <person name="He K."/>
            <person name="Yang H."/>
        </authorList>
    </citation>
    <scope>NUCLEOTIDE SEQUENCE [LARGE SCALE GENOMIC DNA]</scope>
    <source>
        <strain evidence="5 6">DSM 22607</strain>
    </source>
</reference>
<dbReference type="PATRIC" id="fig|626937.4.peg.1688"/>
<dbReference type="STRING" id="626937.HMPREF3293_01707"/>
<keyword evidence="1" id="KW-0813">Transport</keyword>
<dbReference type="PANTHER" id="PTHR42939:SF3">
    <property type="entry name" value="ABC TRANSPORTER ATP-BINDING COMPONENT"/>
    <property type="match status" value="1"/>
</dbReference>
<evidence type="ECO:0000313" key="6">
    <source>
        <dbReference type="Proteomes" id="UP000070366"/>
    </source>
</evidence>
<accession>A0A136Q484</accession>
<feature type="domain" description="ABC transporter" evidence="4">
    <location>
        <begin position="4"/>
        <end position="229"/>
    </location>
</feature>
<sequence length="285" mass="32013">MDSIIFNNVSKEYRDFALRDVSFSVPRGSIMGLIGENGAGKTTAIKLLLNMIRADKGTIEVFGLGHVENERKIKEQIGVVMEEDCFYESLKCKDVAAIMRNIFKTWDDALFHSLTKNFGLPENKKLKQFSRGMKMKLSIAAALSHRPRLLVLDEATSGLDPIVRSEILDVFLDFIQDEEHSILISSHITSDLEKVADYITFLHEGRVVLSENKDKMLYEYGVLKCGAEAFDRIDAADIVRYRKSAFGYEALTADKNAAARKYPDIALDSAGLEDVMLLMIKGETK</sequence>
<evidence type="ECO:0000313" key="5">
    <source>
        <dbReference type="EMBL" id="KXK65493.1"/>
    </source>
</evidence>
<keyword evidence="6" id="KW-1185">Reference proteome</keyword>
<dbReference type="InterPro" id="IPR003439">
    <property type="entry name" value="ABC_transporter-like_ATP-bd"/>
</dbReference>
<dbReference type="InterPro" id="IPR051782">
    <property type="entry name" value="ABC_Transporter_VariousFunc"/>
</dbReference>
<dbReference type="CDD" id="cd03230">
    <property type="entry name" value="ABC_DR_subfamily_A"/>
    <property type="match status" value="1"/>
</dbReference>
<dbReference type="OrthoDB" id="9804819at2"/>
<comment type="caution">
    <text evidence="5">The sequence shown here is derived from an EMBL/GenBank/DDBJ whole genome shotgun (WGS) entry which is preliminary data.</text>
</comment>
<evidence type="ECO:0000256" key="1">
    <source>
        <dbReference type="ARBA" id="ARBA00022448"/>
    </source>
</evidence>
<keyword evidence="3 5" id="KW-0067">ATP-binding</keyword>
<dbReference type="SMART" id="SM00382">
    <property type="entry name" value="AAA"/>
    <property type="match status" value="1"/>
</dbReference>